<evidence type="ECO:0000313" key="14">
    <source>
        <dbReference type="Proteomes" id="UP000028990"/>
    </source>
</evidence>
<evidence type="ECO:0000256" key="10">
    <source>
        <dbReference type="SAM" id="MobiDB-lite"/>
    </source>
</evidence>
<dbReference type="EMBL" id="KN122846">
    <property type="protein sequence ID" value="KFO27895.1"/>
    <property type="molecule type" value="Genomic_DNA"/>
</dbReference>
<keyword evidence="14" id="KW-1185">Reference proteome</keyword>
<feature type="chain" id="PRO_5001873031" evidence="11">
    <location>
        <begin position="30"/>
        <end position="586"/>
    </location>
</feature>
<gene>
    <name evidence="13" type="ORF">H920_10699</name>
</gene>
<dbReference type="PROSITE" id="PS50268">
    <property type="entry name" value="CADHERIN_2"/>
    <property type="match status" value="3"/>
</dbReference>
<feature type="signal peptide" evidence="11">
    <location>
        <begin position="1"/>
        <end position="29"/>
    </location>
</feature>
<dbReference type="InterPro" id="IPR015919">
    <property type="entry name" value="Cadherin-like_sf"/>
</dbReference>
<dbReference type="InterPro" id="IPR050174">
    <property type="entry name" value="Protocadherin/Cadherin-CA"/>
</dbReference>
<name>A0A091DC97_FUKDA</name>
<protein>
    <submittedName>
        <fullName evidence="13">Protocadherin-8</fullName>
    </submittedName>
</protein>
<evidence type="ECO:0000256" key="9">
    <source>
        <dbReference type="PROSITE-ProRule" id="PRU00043"/>
    </source>
</evidence>
<keyword evidence="2" id="KW-0812">Transmembrane</keyword>
<dbReference type="GO" id="GO:0007156">
    <property type="term" value="P:homophilic cell adhesion via plasma membrane adhesion molecules"/>
    <property type="evidence" value="ECO:0007669"/>
    <property type="project" value="InterPro"/>
</dbReference>
<dbReference type="SUPFAM" id="SSF49313">
    <property type="entry name" value="Cadherin-like"/>
    <property type="match status" value="4"/>
</dbReference>
<evidence type="ECO:0000256" key="7">
    <source>
        <dbReference type="ARBA" id="ARBA00023136"/>
    </source>
</evidence>
<dbReference type="CDD" id="cd11304">
    <property type="entry name" value="Cadherin_repeat"/>
    <property type="match status" value="3"/>
</dbReference>
<organism evidence="13 14">
    <name type="scientific">Fukomys damarensis</name>
    <name type="common">Damaraland mole rat</name>
    <name type="synonym">Cryptomys damarensis</name>
    <dbReference type="NCBI Taxonomy" id="885580"/>
    <lineage>
        <taxon>Eukaryota</taxon>
        <taxon>Metazoa</taxon>
        <taxon>Chordata</taxon>
        <taxon>Craniata</taxon>
        <taxon>Vertebrata</taxon>
        <taxon>Euteleostomi</taxon>
        <taxon>Mammalia</taxon>
        <taxon>Eutheria</taxon>
        <taxon>Euarchontoglires</taxon>
        <taxon>Glires</taxon>
        <taxon>Rodentia</taxon>
        <taxon>Hystricomorpha</taxon>
        <taxon>Bathyergidae</taxon>
        <taxon>Fukomys</taxon>
    </lineage>
</organism>
<keyword evidence="3" id="KW-0677">Repeat</keyword>
<keyword evidence="5" id="KW-0130">Cell adhesion</keyword>
<dbReference type="FunFam" id="2.60.40.60:FF:000117">
    <property type="entry name" value="protocadherin-8 isoform X1"/>
    <property type="match status" value="1"/>
</dbReference>
<evidence type="ECO:0000256" key="2">
    <source>
        <dbReference type="ARBA" id="ARBA00022692"/>
    </source>
</evidence>
<evidence type="ECO:0000313" key="13">
    <source>
        <dbReference type="EMBL" id="KFO27895.1"/>
    </source>
</evidence>
<keyword evidence="8" id="KW-0325">Glycoprotein</keyword>
<dbReference type="Gene3D" id="2.60.40.60">
    <property type="entry name" value="Cadherins"/>
    <property type="match status" value="4"/>
</dbReference>
<sequence>MSPVRRGGIPCLFPLQLFSLCWVLSVAQSKTVRYSTFEEDAPGTVIGTLAEDLHMKVSGDTSFRLMKQFNSSLLRVREGDGQLTVGDAGLDRERLCGQAPQCVLAFDVVSFSQEQFRLVHVEVEVRDVNDHAPRFPRAQIPVEVSEGAAVGTRIPLEVPVDEDVGANGHLPPARGRGGPLRGRRVHLRLCGSGYRGYLCTAQLRLEVSVRENNPPGAYLATVAARDPDLGRNGQVTYRLLEAEVGRSGDAVSTYVSVDPATGAIYALRSFDYEMLRQLDVRIQASDSGTPQLSSSALVQVRVLDQNDHAPVLVHPAPANGSLEVAVPGRTVKDTAVARVQARDADEGANGELVFDLQQQEPREAFSIGRRTGEIVLTGDLSQEPPGRVFRALLPYGASPGFGKEPAPPVAVWKGHSFNTISGREAEKFSGKDSGKGDSDFNDSDSDISGDALKKDLINHMQSGLWACTAECKILGHSDRCWSPSCGGPNAHPPPHPPAQMSTFCKSTSLPRDPVRRDNYYQAQLPKTVGLQSVYEKVLHRDYDRTVTLLSPPRPGRLPDLQEIGVPLYQSPPGRYMSPKKGTDENV</sequence>
<feature type="region of interest" description="Disordered" evidence="10">
    <location>
        <begin position="548"/>
        <end position="586"/>
    </location>
</feature>
<evidence type="ECO:0000256" key="6">
    <source>
        <dbReference type="ARBA" id="ARBA00022989"/>
    </source>
</evidence>
<dbReference type="AlphaFoldDB" id="A0A091DC97"/>
<dbReference type="InterPro" id="IPR013164">
    <property type="entry name" value="Cadherin_N"/>
</dbReference>
<evidence type="ECO:0000256" key="5">
    <source>
        <dbReference type="ARBA" id="ARBA00022889"/>
    </source>
</evidence>
<keyword evidence="11" id="KW-0732">Signal</keyword>
<dbReference type="Proteomes" id="UP000028990">
    <property type="component" value="Unassembled WGS sequence"/>
</dbReference>
<dbReference type="GO" id="GO:0005886">
    <property type="term" value="C:plasma membrane"/>
    <property type="evidence" value="ECO:0007669"/>
    <property type="project" value="InterPro"/>
</dbReference>
<evidence type="ECO:0000256" key="1">
    <source>
        <dbReference type="ARBA" id="ARBA00004167"/>
    </source>
</evidence>
<dbReference type="GO" id="GO:0005509">
    <property type="term" value="F:calcium ion binding"/>
    <property type="evidence" value="ECO:0007669"/>
    <property type="project" value="UniProtKB-UniRule"/>
</dbReference>
<feature type="domain" description="Cadherin" evidence="12">
    <location>
        <begin position="201"/>
        <end position="312"/>
    </location>
</feature>
<keyword evidence="6" id="KW-1133">Transmembrane helix</keyword>
<dbReference type="STRING" id="885580.ENSFDAP00000006883"/>
<feature type="domain" description="Cadherin" evidence="12">
    <location>
        <begin position="318"/>
        <end position="383"/>
    </location>
</feature>
<evidence type="ECO:0000256" key="8">
    <source>
        <dbReference type="ARBA" id="ARBA00023180"/>
    </source>
</evidence>
<evidence type="ECO:0000256" key="3">
    <source>
        <dbReference type="ARBA" id="ARBA00022737"/>
    </source>
</evidence>
<keyword evidence="7" id="KW-0472">Membrane</keyword>
<comment type="subcellular location">
    <subcellularLocation>
        <location evidence="1">Membrane</location>
        <topology evidence="1">Single-pass membrane protein</topology>
    </subcellularLocation>
</comment>
<keyword evidence="4 9" id="KW-0106">Calcium</keyword>
<dbReference type="InterPro" id="IPR002126">
    <property type="entry name" value="Cadherin-like_dom"/>
</dbReference>
<feature type="compositionally biased region" description="Basic and acidic residues" evidence="10">
    <location>
        <begin position="423"/>
        <end position="438"/>
    </location>
</feature>
<feature type="domain" description="Cadherin" evidence="12">
    <location>
        <begin position="28"/>
        <end position="135"/>
    </location>
</feature>
<dbReference type="Pfam" id="PF00028">
    <property type="entry name" value="Cadherin"/>
    <property type="match status" value="2"/>
</dbReference>
<evidence type="ECO:0000256" key="11">
    <source>
        <dbReference type="SAM" id="SignalP"/>
    </source>
</evidence>
<feature type="region of interest" description="Disordered" evidence="10">
    <location>
        <begin position="423"/>
        <end position="445"/>
    </location>
</feature>
<dbReference type="SMART" id="SM00112">
    <property type="entry name" value="CA"/>
    <property type="match status" value="2"/>
</dbReference>
<evidence type="ECO:0000259" key="12">
    <source>
        <dbReference type="PROSITE" id="PS50268"/>
    </source>
</evidence>
<reference evidence="13 14" key="1">
    <citation type="submission" date="2013-11" db="EMBL/GenBank/DDBJ databases">
        <title>The Damaraland mole rat (Fukomys damarensis) genome and evolution of African mole rats.</title>
        <authorList>
            <person name="Gladyshev V.N."/>
            <person name="Fang X."/>
        </authorList>
    </citation>
    <scope>NUCLEOTIDE SEQUENCE [LARGE SCALE GENOMIC DNA]</scope>
    <source>
        <tissue evidence="13">Liver</tissue>
    </source>
</reference>
<evidence type="ECO:0000256" key="4">
    <source>
        <dbReference type="ARBA" id="ARBA00022837"/>
    </source>
</evidence>
<dbReference type="InterPro" id="IPR020894">
    <property type="entry name" value="Cadherin_CS"/>
</dbReference>
<dbReference type="FunFam" id="2.60.40.60:FF:000001">
    <property type="entry name" value="Protocadherin alpha 2"/>
    <property type="match status" value="1"/>
</dbReference>
<dbReference type="PRINTS" id="PR00205">
    <property type="entry name" value="CADHERIN"/>
</dbReference>
<dbReference type="PANTHER" id="PTHR24028">
    <property type="entry name" value="CADHERIN-87A"/>
    <property type="match status" value="1"/>
</dbReference>
<dbReference type="Pfam" id="PF08266">
    <property type="entry name" value="Cadherin_2"/>
    <property type="match status" value="1"/>
</dbReference>
<accession>A0A091DC97</accession>
<proteinExistence type="predicted"/>
<dbReference type="PROSITE" id="PS00232">
    <property type="entry name" value="CADHERIN_1"/>
    <property type="match status" value="2"/>
</dbReference>
<dbReference type="PANTHER" id="PTHR24028:SF46">
    <property type="entry name" value="PROTOCADHERIN-8"/>
    <property type="match status" value="1"/>
</dbReference>